<reference evidence="1 2" key="1">
    <citation type="journal article" date="2013" name="Nat. Commun.">
        <title>The evolution and pathogenic mechanisms of the rice sheath blight pathogen.</title>
        <authorList>
            <person name="Zheng A."/>
            <person name="Lin R."/>
            <person name="Xu L."/>
            <person name="Qin P."/>
            <person name="Tang C."/>
            <person name="Ai P."/>
            <person name="Zhang D."/>
            <person name="Liu Y."/>
            <person name="Sun Z."/>
            <person name="Feng H."/>
            <person name="Wang Y."/>
            <person name="Chen Y."/>
            <person name="Liang X."/>
            <person name="Fu R."/>
            <person name="Li Q."/>
            <person name="Zhang J."/>
            <person name="Yu X."/>
            <person name="Xie Z."/>
            <person name="Ding L."/>
            <person name="Guan P."/>
            <person name="Tang J."/>
            <person name="Liang Y."/>
            <person name="Wang S."/>
            <person name="Deng Q."/>
            <person name="Li S."/>
            <person name="Zhu J."/>
            <person name="Wang L."/>
            <person name="Liu H."/>
            <person name="Li P."/>
        </authorList>
    </citation>
    <scope>NUCLEOTIDE SEQUENCE [LARGE SCALE GENOMIC DNA]</scope>
    <source>
        <strain evidence="2">AG-1 IA</strain>
    </source>
</reference>
<sequence>MNSANVKVGPQANKVAYVRKDEDKVLYCAVNRQNSARSGTEPLSKVKFVPAGYVLNYNSKQAFGELGVMTYVCAMNGRSPGISLGAKSRSAVQFGAVELRLAFMLMRDIEMQ</sequence>
<dbReference type="HOGENOM" id="CLU_2147572_0_0_1"/>
<dbReference type="Proteomes" id="UP000011668">
    <property type="component" value="Unassembled WGS sequence"/>
</dbReference>
<name>L8WF19_THACA</name>
<protein>
    <submittedName>
        <fullName evidence="1">Uncharacterized protein</fullName>
    </submittedName>
</protein>
<accession>L8WF19</accession>
<evidence type="ECO:0000313" key="2">
    <source>
        <dbReference type="Proteomes" id="UP000011668"/>
    </source>
</evidence>
<organism evidence="1 2">
    <name type="scientific">Thanatephorus cucumeris (strain AG1-IA)</name>
    <name type="common">Rice sheath blight fungus</name>
    <name type="synonym">Rhizoctonia solani</name>
    <dbReference type="NCBI Taxonomy" id="983506"/>
    <lineage>
        <taxon>Eukaryota</taxon>
        <taxon>Fungi</taxon>
        <taxon>Dikarya</taxon>
        <taxon>Basidiomycota</taxon>
        <taxon>Agaricomycotina</taxon>
        <taxon>Agaricomycetes</taxon>
        <taxon>Cantharellales</taxon>
        <taxon>Ceratobasidiaceae</taxon>
        <taxon>Rhizoctonia</taxon>
        <taxon>Rhizoctonia solani AG-1</taxon>
    </lineage>
</organism>
<proteinExistence type="predicted"/>
<evidence type="ECO:0000313" key="1">
    <source>
        <dbReference type="EMBL" id="ELU36570.1"/>
    </source>
</evidence>
<dbReference type="AlphaFoldDB" id="L8WF19"/>
<dbReference type="EMBL" id="AFRT01003259">
    <property type="protein sequence ID" value="ELU36570.1"/>
    <property type="molecule type" value="Genomic_DNA"/>
</dbReference>
<keyword evidence="2" id="KW-1185">Reference proteome</keyword>
<comment type="caution">
    <text evidence="1">The sequence shown here is derived from an EMBL/GenBank/DDBJ whole genome shotgun (WGS) entry which is preliminary data.</text>
</comment>
<gene>
    <name evidence="1" type="ORF">AG1IA_09402</name>
</gene>